<accession>A0ABR2T138</accession>
<dbReference type="EMBL" id="JBBPBN010000010">
    <property type="protein sequence ID" value="KAK9031010.1"/>
    <property type="molecule type" value="Genomic_DNA"/>
</dbReference>
<name>A0ABR2T138_9ROSI</name>
<keyword evidence="1" id="KW-1133">Transmembrane helix</keyword>
<sequence length="119" mass="13462">MGHKFLWELLEDCVNCCVTFIVAQLIFTMGEALFINTMLSICIKLHVHELHTRNVAMDVGEEEKAILTDWACNCFSEGTVDALVENDAEALSDRMKLERFVMVALWCIQAHHEESSADA</sequence>
<evidence type="ECO:0000313" key="2">
    <source>
        <dbReference type="EMBL" id="KAK9031010.1"/>
    </source>
</evidence>
<gene>
    <name evidence="2" type="ORF">V6N11_032408</name>
</gene>
<dbReference type="Proteomes" id="UP001396334">
    <property type="component" value="Unassembled WGS sequence"/>
</dbReference>
<proteinExistence type="predicted"/>
<feature type="transmembrane region" description="Helical" evidence="1">
    <location>
        <begin position="20"/>
        <end position="43"/>
    </location>
</feature>
<protein>
    <submittedName>
        <fullName evidence="2">Uncharacterized protein</fullName>
    </submittedName>
</protein>
<evidence type="ECO:0000256" key="1">
    <source>
        <dbReference type="SAM" id="Phobius"/>
    </source>
</evidence>
<keyword evidence="1" id="KW-0812">Transmembrane</keyword>
<organism evidence="2 3">
    <name type="scientific">Hibiscus sabdariffa</name>
    <name type="common">roselle</name>
    <dbReference type="NCBI Taxonomy" id="183260"/>
    <lineage>
        <taxon>Eukaryota</taxon>
        <taxon>Viridiplantae</taxon>
        <taxon>Streptophyta</taxon>
        <taxon>Embryophyta</taxon>
        <taxon>Tracheophyta</taxon>
        <taxon>Spermatophyta</taxon>
        <taxon>Magnoliopsida</taxon>
        <taxon>eudicotyledons</taxon>
        <taxon>Gunneridae</taxon>
        <taxon>Pentapetalae</taxon>
        <taxon>rosids</taxon>
        <taxon>malvids</taxon>
        <taxon>Malvales</taxon>
        <taxon>Malvaceae</taxon>
        <taxon>Malvoideae</taxon>
        <taxon>Hibiscus</taxon>
    </lineage>
</organism>
<evidence type="ECO:0000313" key="3">
    <source>
        <dbReference type="Proteomes" id="UP001396334"/>
    </source>
</evidence>
<keyword evidence="3" id="KW-1185">Reference proteome</keyword>
<comment type="caution">
    <text evidence="2">The sequence shown here is derived from an EMBL/GenBank/DDBJ whole genome shotgun (WGS) entry which is preliminary data.</text>
</comment>
<reference evidence="2 3" key="1">
    <citation type="journal article" date="2024" name="G3 (Bethesda)">
        <title>Genome assembly of Hibiscus sabdariffa L. provides insights into metabolisms of medicinal natural products.</title>
        <authorList>
            <person name="Kim T."/>
        </authorList>
    </citation>
    <scope>NUCLEOTIDE SEQUENCE [LARGE SCALE GENOMIC DNA]</scope>
    <source>
        <strain evidence="2">TK-2024</strain>
        <tissue evidence="2">Old leaves</tissue>
    </source>
</reference>
<keyword evidence="1" id="KW-0472">Membrane</keyword>